<evidence type="ECO:0000256" key="2">
    <source>
        <dbReference type="ARBA" id="ARBA00093774"/>
    </source>
</evidence>
<proteinExistence type="inferred from homology"/>
<comment type="similarity">
    <text evidence="2">Belongs to the MTB12 family.</text>
</comment>
<keyword evidence="6" id="KW-1185">Reference proteome</keyword>
<evidence type="ECO:0000313" key="6">
    <source>
        <dbReference type="Proteomes" id="UP000011666"/>
    </source>
</evidence>
<dbReference type="Pfam" id="PF26580">
    <property type="entry name" value="Mtb12_C"/>
    <property type="match status" value="1"/>
</dbReference>
<evidence type="ECO:0000259" key="4">
    <source>
        <dbReference type="Pfam" id="PF26580"/>
    </source>
</evidence>
<dbReference type="eggNOG" id="ENOG502ZR64">
    <property type="taxonomic scope" value="Bacteria"/>
</dbReference>
<organism evidence="5 6">
    <name type="scientific">Gordonia soli NBRC 108243</name>
    <dbReference type="NCBI Taxonomy" id="1223545"/>
    <lineage>
        <taxon>Bacteria</taxon>
        <taxon>Bacillati</taxon>
        <taxon>Actinomycetota</taxon>
        <taxon>Actinomycetes</taxon>
        <taxon>Mycobacteriales</taxon>
        <taxon>Gordoniaceae</taxon>
        <taxon>Gordonia</taxon>
    </lineage>
</organism>
<dbReference type="Proteomes" id="UP000011666">
    <property type="component" value="Unassembled WGS sequence"/>
</dbReference>
<keyword evidence="1 3" id="KW-0732">Signal</keyword>
<sequence length="169" mass="17053">MKLRKSVAALAVAGAAVFVAAGCSSSTDSVDEVTSQASTAIESAADKVTDAVSGLDADGAQKTLRIAVDPNTTSEDLDKAVDTTNPVTKAALQGFAKASNAAGYTPEVYTVKEVKGDGDNKATATVAVKSPHAPQPVDIQLSYVKIDGDWKLSGDAVTQLGSMGGQHGG</sequence>
<dbReference type="RefSeq" id="WP_007616349.1">
    <property type="nucleotide sequence ID" value="NZ_BANX01000001.1"/>
</dbReference>
<dbReference type="EMBL" id="BANX01000001">
    <property type="protein sequence ID" value="GAC66286.1"/>
    <property type="molecule type" value="Genomic_DNA"/>
</dbReference>
<evidence type="ECO:0000256" key="3">
    <source>
        <dbReference type="SAM" id="SignalP"/>
    </source>
</evidence>
<protein>
    <recommendedName>
        <fullName evidence="4">Low molecular weight antigen MTB12-like C-terminal domain-containing protein</fullName>
    </recommendedName>
</protein>
<dbReference type="AlphaFoldDB" id="M0QD77"/>
<accession>M0QD77</accession>
<name>M0QD77_9ACTN</name>
<dbReference type="InterPro" id="IPR058644">
    <property type="entry name" value="Mtb12-like_C"/>
</dbReference>
<evidence type="ECO:0000313" key="5">
    <source>
        <dbReference type="EMBL" id="GAC66286.1"/>
    </source>
</evidence>
<dbReference type="PROSITE" id="PS51257">
    <property type="entry name" value="PROKAR_LIPOPROTEIN"/>
    <property type="match status" value="1"/>
</dbReference>
<evidence type="ECO:0000256" key="1">
    <source>
        <dbReference type="ARBA" id="ARBA00022729"/>
    </source>
</evidence>
<gene>
    <name evidence="5" type="ORF">GS4_01_00880</name>
</gene>
<dbReference type="STRING" id="1223545.GS4_01_00880"/>
<reference evidence="5 6" key="1">
    <citation type="submission" date="2013-01" db="EMBL/GenBank/DDBJ databases">
        <title>Whole genome shotgun sequence of Gordonia soli NBRC 108243.</title>
        <authorList>
            <person name="Isaki-Nakamura S."/>
            <person name="Hosoyama A."/>
            <person name="Tsuchikane K."/>
            <person name="Ando Y."/>
            <person name="Baba S."/>
            <person name="Ohji S."/>
            <person name="Hamada M."/>
            <person name="Tamura T."/>
            <person name="Yamazoe A."/>
            <person name="Yamazaki S."/>
            <person name="Fujita N."/>
        </authorList>
    </citation>
    <scope>NUCLEOTIDE SEQUENCE [LARGE SCALE GENOMIC DNA]</scope>
    <source>
        <strain evidence="5 6">NBRC 108243</strain>
    </source>
</reference>
<feature type="domain" description="Low molecular weight antigen MTB12-like C-terminal" evidence="4">
    <location>
        <begin position="60"/>
        <end position="167"/>
    </location>
</feature>
<dbReference type="OrthoDB" id="4381452at2"/>
<comment type="caution">
    <text evidence="5">The sequence shown here is derived from an EMBL/GenBank/DDBJ whole genome shotgun (WGS) entry which is preliminary data.</text>
</comment>
<feature type="chain" id="PRO_5038871120" description="Low molecular weight antigen MTB12-like C-terminal domain-containing protein" evidence="3">
    <location>
        <begin position="21"/>
        <end position="169"/>
    </location>
</feature>
<feature type="signal peptide" evidence="3">
    <location>
        <begin position="1"/>
        <end position="20"/>
    </location>
</feature>